<dbReference type="AlphaFoldDB" id="A0A3S1CV27"/>
<keyword evidence="2" id="KW-1185">Reference proteome</keyword>
<gene>
    <name evidence="1" type="ORF">ECE50_023205</name>
</gene>
<comment type="caution">
    <text evidence="1">The sequence shown here is derived from an EMBL/GenBank/DDBJ whole genome shotgun (WGS) entry which is preliminary data.</text>
</comment>
<name>A0A3S1CV27_9BACT</name>
<dbReference type="OrthoDB" id="670236at2"/>
<dbReference type="EMBL" id="RIAR02000001">
    <property type="protein sequence ID" value="NSL89770.1"/>
    <property type="molecule type" value="Genomic_DNA"/>
</dbReference>
<proteinExistence type="predicted"/>
<accession>A0A3S1CV27</accession>
<protein>
    <submittedName>
        <fullName evidence="1">Uncharacterized protein</fullName>
    </submittedName>
</protein>
<organism evidence="1 2">
    <name type="scientific">Chitinophaga solisilvae</name>
    <dbReference type="NCBI Taxonomy" id="1233460"/>
    <lineage>
        <taxon>Bacteria</taxon>
        <taxon>Pseudomonadati</taxon>
        <taxon>Bacteroidota</taxon>
        <taxon>Chitinophagia</taxon>
        <taxon>Chitinophagales</taxon>
        <taxon>Chitinophagaceae</taxon>
        <taxon>Chitinophaga</taxon>
    </lineage>
</organism>
<evidence type="ECO:0000313" key="1">
    <source>
        <dbReference type="EMBL" id="NSL89770.1"/>
    </source>
</evidence>
<reference evidence="1" key="1">
    <citation type="submission" date="2020-05" db="EMBL/GenBank/DDBJ databases">
        <title>Chitinophaga laudate sp. nov., isolated from a tropical peat swamp.</title>
        <authorList>
            <person name="Goh C.B.S."/>
            <person name="Lee M.S."/>
            <person name="Parimannan S."/>
            <person name="Pasbakhsh P."/>
            <person name="Yule C.M."/>
            <person name="Rajandas H."/>
            <person name="Loke S."/>
            <person name="Croft L."/>
            <person name="Tan J.B.L."/>
        </authorList>
    </citation>
    <scope>NUCLEOTIDE SEQUENCE</scope>
    <source>
        <strain evidence="1">Mgbs1</strain>
    </source>
</reference>
<sequence length="250" mass="30047">MDKLLPDALQDYVSASRFRSERRRIRAAKSDADKHLIALKRKREELRCELGKKVYVPLTPPVMKGYKRFFVLRDDVARGVQASFFQGILDKINTYDYFHRRDYKVKKRKHGKKILVVKEQQVLSPDRSHFKKMNFTAAEATFFEERDVPHRCGRGAVRCMVFTQPWRFVLRVRPNMITERRIIDPVLLAEEQQLDNHIMNHQLAHRMYWLFKGKSNRRWNWCLGEKVKYRMQPKTLQQWLQEVINNTEEP</sequence>
<evidence type="ECO:0000313" key="2">
    <source>
        <dbReference type="Proteomes" id="UP000281028"/>
    </source>
</evidence>
<dbReference type="Proteomes" id="UP000281028">
    <property type="component" value="Unassembled WGS sequence"/>
</dbReference>